<dbReference type="Proteomes" id="UP000655208">
    <property type="component" value="Unassembled WGS sequence"/>
</dbReference>
<dbReference type="InterPro" id="IPR047045">
    <property type="entry name" value="CobQ_N"/>
</dbReference>
<dbReference type="SUPFAM" id="SSF52317">
    <property type="entry name" value="Class I glutamine amidotransferase-like"/>
    <property type="match status" value="1"/>
</dbReference>
<evidence type="ECO:0000256" key="2">
    <source>
        <dbReference type="ARBA" id="ARBA00022573"/>
    </source>
</evidence>
<dbReference type="InterPro" id="IPR004459">
    <property type="entry name" value="CobQ_synth"/>
</dbReference>
<dbReference type="PROSITE" id="PS51273">
    <property type="entry name" value="GATASE_TYPE_1"/>
    <property type="match status" value="1"/>
</dbReference>
<evidence type="ECO:0000259" key="5">
    <source>
        <dbReference type="Pfam" id="PF01656"/>
    </source>
</evidence>
<dbReference type="NCBIfam" id="NF001989">
    <property type="entry name" value="PRK00784.1"/>
    <property type="match status" value="1"/>
</dbReference>
<dbReference type="PANTHER" id="PTHR21343:SF1">
    <property type="entry name" value="COBYRIC ACID SYNTHASE"/>
    <property type="match status" value="1"/>
</dbReference>
<dbReference type="InterPro" id="IPR002586">
    <property type="entry name" value="CobQ/CobB/MinD/ParA_Nub-bd_dom"/>
</dbReference>
<dbReference type="InterPro" id="IPR011698">
    <property type="entry name" value="GATase_3"/>
</dbReference>
<dbReference type="PROSITE" id="PS51274">
    <property type="entry name" value="GATASE_COBBQ"/>
    <property type="match status" value="1"/>
</dbReference>
<feature type="active site" evidence="4">
    <location>
        <position position="445"/>
    </location>
</feature>
<reference evidence="7" key="1">
    <citation type="journal article" date="2014" name="Int. J. Syst. Evol. Microbiol.">
        <title>Complete genome sequence of Corynebacterium casei LMG S-19264T (=DSM 44701T), isolated from a smear-ripened cheese.</title>
        <authorList>
            <consortium name="US DOE Joint Genome Institute (JGI-PGF)"/>
            <person name="Walter F."/>
            <person name="Albersmeier A."/>
            <person name="Kalinowski J."/>
            <person name="Ruckert C."/>
        </authorList>
    </citation>
    <scope>NUCLEOTIDE SEQUENCE</scope>
    <source>
        <strain evidence="7">CGMCC 4.7308</strain>
    </source>
</reference>
<protein>
    <recommendedName>
        <fullName evidence="4">Cobyric acid synthase</fullName>
    </recommendedName>
</protein>
<evidence type="ECO:0000313" key="8">
    <source>
        <dbReference type="Proteomes" id="UP000655208"/>
    </source>
</evidence>
<comment type="pathway">
    <text evidence="1 4">Cofactor biosynthesis; adenosylcobalamin biosynthesis.</text>
</comment>
<dbReference type="Gene3D" id="3.40.50.880">
    <property type="match status" value="1"/>
</dbReference>
<dbReference type="PANTHER" id="PTHR21343">
    <property type="entry name" value="DETHIOBIOTIN SYNTHETASE"/>
    <property type="match status" value="1"/>
</dbReference>
<evidence type="ECO:0000313" key="7">
    <source>
        <dbReference type="EMBL" id="GGL85323.1"/>
    </source>
</evidence>
<dbReference type="EMBL" id="BMNA01000001">
    <property type="protein sequence ID" value="GGL85323.1"/>
    <property type="molecule type" value="Genomic_DNA"/>
</dbReference>
<dbReference type="NCBIfam" id="TIGR00313">
    <property type="entry name" value="cobQ"/>
    <property type="match status" value="1"/>
</dbReference>
<comment type="function">
    <text evidence="4">Catalyzes amidations at positions B, D, E, and G on adenosylcobyrinic A,C-diamide. NH(2) groups are provided by glutamine, and one molecule of ATP is hydrogenolyzed for each amidation.</text>
</comment>
<feature type="domain" description="CobQ/CobB/MinD/ParA nucleotide binding" evidence="5">
    <location>
        <begin position="11"/>
        <end position="236"/>
    </location>
</feature>
<keyword evidence="8" id="KW-1185">Reference proteome</keyword>
<dbReference type="HAMAP" id="MF_00028">
    <property type="entry name" value="CobQ"/>
    <property type="match status" value="1"/>
</dbReference>
<evidence type="ECO:0000256" key="1">
    <source>
        <dbReference type="ARBA" id="ARBA00004953"/>
    </source>
</evidence>
<dbReference type="AlphaFoldDB" id="A0A917SLV6"/>
<dbReference type="Pfam" id="PF01656">
    <property type="entry name" value="CbiA"/>
    <property type="match status" value="1"/>
</dbReference>
<evidence type="ECO:0000256" key="4">
    <source>
        <dbReference type="HAMAP-Rule" id="MF_00028"/>
    </source>
</evidence>
<feature type="active site" description="Nucleophile" evidence="4">
    <location>
        <position position="353"/>
    </location>
</feature>
<dbReference type="GO" id="GO:0015420">
    <property type="term" value="F:ABC-type vitamin B12 transporter activity"/>
    <property type="evidence" value="ECO:0007669"/>
    <property type="project" value="UniProtKB-UniRule"/>
</dbReference>
<dbReference type="Pfam" id="PF07685">
    <property type="entry name" value="GATase_3"/>
    <property type="match status" value="1"/>
</dbReference>
<dbReference type="CDD" id="cd01750">
    <property type="entry name" value="GATase1_CobQ"/>
    <property type="match status" value="1"/>
</dbReference>
<organism evidence="7 8">
    <name type="scientific">Nakamurella endophytica</name>
    <dbReference type="NCBI Taxonomy" id="1748367"/>
    <lineage>
        <taxon>Bacteria</taxon>
        <taxon>Bacillati</taxon>
        <taxon>Actinomycetota</taxon>
        <taxon>Actinomycetes</taxon>
        <taxon>Nakamurellales</taxon>
        <taxon>Nakamurellaceae</taxon>
        <taxon>Nakamurella</taxon>
    </lineage>
</organism>
<keyword evidence="3 4" id="KW-0315">Glutamine amidotransferase</keyword>
<gene>
    <name evidence="4 7" type="primary">cobQ</name>
    <name evidence="7" type="ORF">GCM10011594_01250</name>
</gene>
<comment type="similarity">
    <text evidence="4">Belongs to the CobB/CobQ family. CobQ subfamily.</text>
</comment>
<feature type="domain" description="CobB/CobQ-like glutamine amidotransferase" evidence="6">
    <location>
        <begin position="274"/>
        <end position="453"/>
    </location>
</feature>
<reference evidence="7" key="2">
    <citation type="submission" date="2020-09" db="EMBL/GenBank/DDBJ databases">
        <authorList>
            <person name="Sun Q."/>
            <person name="Zhou Y."/>
        </authorList>
    </citation>
    <scope>NUCLEOTIDE SEQUENCE</scope>
    <source>
        <strain evidence="7">CGMCC 4.7308</strain>
    </source>
</reference>
<dbReference type="Gene3D" id="3.40.50.300">
    <property type="entry name" value="P-loop containing nucleotide triphosphate hydrolases"/>
    <property type="match status" value="1"/>
</dbReference>
<dbReference type="CDD" id="cd05389">
    <property type="entry name" value="CobQ_N"/>
    <property type="match status" value="1"/>
</dbReference>
<dbReference type="SUPFAM" id="SSF52540">
    <property type="entry name" value="P-loop containing nucleoside triphosphate hydrolases"/>
    <property type="match status" value="1"/>
</dbReference>
<dbReference type="InterPro" id="IPR029062">
    <property type="entry name" value="Class_I_gatase-like"/>
</dbReference>
<comment type="caution">
    <text evidence="7">The sequence shown here is derived from an EMBL/GenBank/DDBJ whole genome shotgun (WGS) entry which is preliminary data.</text>
</comment>
<name>A0A917SLV6_9ACTN</name>
<accession>A0A917SLV6</accession>
<dbReference type="InterPro" id="IPR033949">
    <property type="entry name" value="CobQ_GATase1"/>
</dbReference>
<dbReference type="GO" id="GO:0009236">
    <property type="term" value="P:cobalamin biosynthetic process"/>
    <property type="evidence" value="ECO:0007669"/>
    <property type="project" value="UniProtKB-UniRule"/>
</dbReference>
<evidence type="ECO:0000259" key="6">
    <source>
        <dbReference type="Pfam" id="PF07685"/>
    </source>
</evidence>
<keyword evidence="2 4" id="KW-0169">Cobalamin biosynthesis</keyword>
<sequence length="507" mass="53872">MVEVSRAGGLLVAGTSSDAGKSLFTTGICRYLSRQGLRVAPFKAQNMSNNSMVCADGAEIGRAQYLQARAAGAVPESAMNPVLLKPGSDRRSHVVVRGRPAGVLQAGEWATGRRHLAEAAFAAYEELAARFDVVVCEGAGSPAEINLRPGDYVNMGLARRFSLPVVVVGDIDRGGVLAALYGTVELLDPADRELVRAFVVNKFRGDVALLRPGLDRITELTGVPFWGVLPWLDGVWLDGEDTLTVARWRDGRTDTLPNTLPDTVLDSVPDRPVRVAVVRFPRLSNATDIDALAAEPGVQVTLATDPLDLRSADVVVLPGTRSTLGDLAWLRRRGLADEVVAAAGRGVPVLGICGGYQMLARRIDDPEAVESPEAGVADGLGLLPTTVTFLRDKVLATTVGRWRGRPVEAYEIHHGVASLDPAGGEVTETFLDGYRVGGVWGTMRHGTFENDDFRRGWLAEVSGGRVPVAGTPAGGGFRARRDAMIDVLADAVAAHLDTAALLRAVGR</sequence>
<dbReference type="GO" id="GO:0003824">
    <property type="term" value="F:catalytic activity"/>
    <property type="evidence" value="ECO:0007669"/>
    <property type="project" value="InterPro"/>
</dbReference>
<proteinExistence type="inferred from homology"/>
<evidence type="ECO:0000256" key="3">
    <source>
        <dbReference type="ARBA" id="ARBA00022962"/>
    </source>
</evidence>
<dbReference type="InterPro" id="IPR027417">
    <property type="entry name" value="P-loop_NTPase"/>
</dbReference>